<evidence type="ECO:0000313" key="2">
    <source>
        <dbReference type="EMBL" id="CAL1292542.1"/>
    </source>
</evidence>
<organism evidence="2 3">
    <name type="scientific">Larinioides sclopetarius</name>
    <dbReference type="NCBI Taxonomy" id="280406"/>
    <lineage>
        <taxon>Eukaryota</taxon>
        <taxon>Metazoa</taxon>
        <taxon>Ecdysozoa</taxon>
        <taxon>Arthropoda</taxon>
        <taxon>Chelicerata</taxon>
        <taxon>Arachnida</taxon>
        <taxon>Araneae</taxon>
        <taxon>Araneomorphae</taxon>
        <taxon>Entelegynae</taxon>
        <taxon>Araneoidea</taxon>
        <taxon>Araneidae</taxon>
        <taxon>Larinioides</taxon>
    </lineage>
</organism>
<comment type="caution">
    <text evidence="2">The sequence shown here is derived from an EMBL/GenBank/DDBJ whole genome shotgun (WGS) entry which is preliminary data.</text>
</comment>
<dbReference type="Proteomes" id="UP001497382">
    <property type="component" value="Unassembled WGS sequence"/>
</dbReference>
<feature type="compositionally biased region" description="Basic residues" evidence="1">
    <location>
        <begin position="64"/>
        <end position="97"/>
    </location>
</feature>
<feature type="non-terminal residue" evidence="2">
    <location>
        <position position="133"/>
    </location>
</feature>
<proteinExistence type="predicted"/>
<gene>
    <name evidence="2" type="ORF">LARSCL_LOCUS17719</name>
</gene>
<keyword evidence="3" id="KW-1185">Reference proteome</keyword>
<evidence type="ECO:0000313" key="3">
    <source>
        <dbReference type="Proteomes" id="UP001497382"/>
    </source>
</evidence>
<accession>A0AAV2B8Z9</accession>
<sequence>ALPPATAIPADCELSAATDAFPAATAKGPKQAAAAKRFGEDEELHLVPLHLAVLQGAERGRPSDRHRRRHDRLRLLRRHLRRPGAARRGHQHHRSRGQRAPQAAHPQPHVRGARVHGTGGHDDSGRLRPHRRP</sequence>
<reference evidence="2 3" key="1">
    <citation type="submission" date="2024-04" db="EMBL/GenBank/DDBJ databases">
        <authorList>
            <person name="Rising A."/>
            <person name="Reimegard J."/>
            <person name="Sonavane S."/>
            <person name="Akerstrom W."/>
            <person name="Nylinder S."/>
            <person name="Hedman E."/>
            <person name="Kallberg Y."/>
        </authorList>
    </citation>
    <scope>NUCLEOTIDE SEQUENCE [LARGE SCALE GENOMIC DNA]</scope>
</reference>
<name>A0AAV2B8Z9_9ARAC</name>
<evidence type="ECO:0000256" key="1">
    <source>
        <dbReference type="SAM" id="MobiDB-lite"/>
    </source>
</evidence>
<feature type="region of interest" description="Disordered" evidence="1">
    <location>
        <begin position="55"/>
        <end position="133"/>
    </location>
</feature>
<feature type="non-terminal residue" evidence="2">
    <location>
        <position position="1"/>
    </location>
</feature>
<dbReference type="EMBL" id="CAXIEN010000308">
    <property type="protein sequence ID" value="CAL1292542.1"/>
    <property type="molecule type" value="Genomic_DNA"/>
</dbReference>
<protein>
    <submittedName>
        <fullName evidence="2">Uncharacterized protein</fullName>
    </submittedName>
</protein>
<dbReference type="AlphaFoldDB" id="A0AAV2B8Z9"/>